<name>A0A804KEQ3_MUSAM</name>
<dbReference type="GO" id="GO:0005634">
    <property type="term" value="C:nucleus"/>
    <property type="evidence" value="ECO:0000318"/>
    <property type="project" value="GO_Central"/>
</dbReference>
<evidence type="ECO:0000313" key="13">
    <source>
        <dbReference type="EnsemblPlants" id="Ma09_p01350.1"/>
    </source>
</evidence>
<keyword evidence="3 9" id="KW-0863">Zinc-finger</keyword>
<evidence type="ECO:0000256" key="3">
    <source>
        <dbReference type="ARBA" id="ARBA00022771"/>
    </source>
</evidence>
<evidence type="ECO:0000256" key="4">
    <source>
        <dbReference type="ARBA" id="ARBA00022833"/>
    </source>
</evidence>
<keyword evidence="14" id="KW-1185">Reference proteome</keyword>
<dbReference type="GO" id="GO:0001216">
    <property type="term" value="F:DNA-binding transcription activator activity"/>
    <property type="evidence" value="ECO:0000318"/>
    <property type="project" value="GO_Central"/>
</dbReference>
<evidence type="ECO:0000313" key="14">
    <source>
        <dbReference type="Proteomes" id="UP000012960"/>
    </source>
</evidence>
<evidence type="ECO:0000256" key="5">
    <source>
        <dbReference type="ARBA" id="ARBA00023015"/>
    </source>
</evidence>
<comment type="subcellular location">
    <subcellularLocation>
        <location evidence="1">Nucleus</location>
    </subcellularLocation>
</comment>
<protein>
    <submittedName>
        <fullName evidence="12">(wild Malaysian banana) hypothetical protein</fullName>
    </submittedName>
</protein>
<evidence type="ECO:0000256" key="9">
    <source>
        <dbReference type="PROSITE-ProRule" id="PRU00470"/>
    </source>
</evidence>
<dbReference type="Gene3D" id="4.10.1100.10">
    <property type="entry name" value="Transcription factor, SBP-box domain"/>
    <property type="match status" value="1"/>
</dbReference>
<keyword evidence="4" id="KW-0862">Zinc</keyword>
<reference evidence="13" key="2">
    <citation type="submission" date="2021-05" db="UniProtKB">
        <authorList>
            <consortium name="EnsemblPlants"/>
        </authorList>
    </citation>
    <scope>IDENTIFICATION</scope>
    <source>
        <strain evidence="13">subsp. malaccensis</strain>
    </source>
</reference>
<dbReference type="InParanoid" id="A0A804KEQ3"/>
<evidence type="ECO:0000256" key="10">
    <source>
        <dbReference type="SAM" id="MobiDB-lite"/>
    </source>
</evidence>
<evidence type="ECO:0000256" key="2">
    <source>
        <dbReference type="ARBA" id="ARBA00022723"/>
    </source>
</evidence>
<dbReference type="PROSITE" id="PS51141">
    <property type="entry name" value="ZF_SBP"/>
    <property type="match status" value="1"/>
</dbReference>
<dbReference type="AlphaFoldDB" id="A0A804KEQ3"/>
<keyword evidence="7" id="KW-0804">Transcription</keyword>
<keyword evidence="2" id="KW-0479">Metal-binding</keyword>
<evidence type="ECO:0000256" key="6">
    <source>
        <dbReference type="ARBA" id="ARBA00023125"/>
    </source>
</evidence>
<dbReference type="Gramene" id="Ma09_t01350.1">
    <property type="protein sequence ID" value="Ma09_p01350.1"/>
    <property type="gene ID" value="Ma09_g01350"/>
</dbReference>
<evidence type="ECO:0000313" key="12">
    <source>
        <dbReference type="EMBL" id="CAG1833883.1"/>
    </source>
</evidence>
<dbReference type="Proteomes" id="UP000012960">
    <property type="component" value="Unplaced"/>
</dbReference>
<dbReference type="InterPro" id="IPR004333">
    <property type="entry name" value="SBP_dom"/>
</dbReference>
<dbReference type="GO" id="GO:0008270">
    <property type="term" value="F:zinc ion binding"/>
    <property type="evidence" value="ECO:0007669"/>
    <property type="project" value="UniProtKB-KW"/>
</dbReference>
<dbReference type="FunFam" id="4.10.1100.10:FF:000001">
    <property type="entry name" value="Squamosa promoter-binding-like protein 14"/>
    <property type="match status" value="1"/>
</dbReference>
<dbReference type="OMA" id="PYYTHEV"/>
<reference evidence="12" key="1">
    <citation type="submission" date="2021-03" db="EMBL/GenBank/DDBJ databases">
        <authorList>
            <consortium name="Genoscope - CEA"/>
            <person name="William W."/>
        </authorList>
    </citation>
    <scope>NUCLEOTIDE SEQUENCE</scope>
    <source>
        <strain evidence="12">Doubled-haploid Pahang</strain>
    </source>
</reference>
<sequence>MEWNPKLPSRDFAEVEQNAELHMASLVASCGGLGSRSSGRDCSVDLKLGGSGDFRSPASLGSQPTMSMAVASSGPSKRARAPGNAGQIASCSVDGCTSDLSNSREYHRRHKVCEAHSKTPIVMVGGQEQRFCQQCSRFHLLVEFDEVKRSCRKRLDGHNRRRRKSQPESINPARLFPNHQGRKCLVYPHVLPAPIQELNWAGIIQPEDMLYRNHLPLHVGDEQPFSGSFCSYRKGRQLPFIQDDATAFGITTMAQSTCLQPLLKNTPPSAESSSKILCDRIQQVHSDCALSLLSSSTQNPGIALSQMLPAGRIPMHQSLLSSLPYGNLGLHSSSQASSYVSPASFSCSGVENEQVGMVFACGADTDLHCQSVFHVPEGSSEGVSQTFPFCWQ</sequence>
<dbReference type="SUPFAM" id="SSF103612">
    <property type="entry name" value="SBT domain"/>
    <property type="match status" value="1"/>
</dbReference>
<dbReference type="InterPro" id="IPR044817">
    <property type="entry name" value="SBP-like"/>
</dbReference>
<feature type="domain" description="SBP-type" evidence="11">
    <location>
        <begin position="88"/>
        <end position="165"/>
    </location>
</feature>
<keyword evidence="8" id="KW-0539">Nucleus</keyword>
<evidence type="ECO:0000256" key="1">
    <source>
        <dbReference type="ARBA" id="ARBA00004123"/>
    </source>
</evidence>
<evidence type="ECO:0000259" key="11">
    <source>
        <dbReference type="PROSITE" id="PS51141"/>
    </source>
</evidence>
<dbReference type="FunCoup" id="A0A804KEQ3">
    <property type="interactions" value="3981"/>
</dbReference>
<dbReference type="EnsemblPlants" id="Ma09_t01350.1">
    <property type="protein sequence ID" value="Ma09_p01350.1"/>
    <property type="gene ID" value="Ma09_g01350"/>
</dbReference>
<dbReference type="PANTHER" id="PTHR31251">
    <property type="entry name" value="SQUAMOSA PROMOTER-BINDING-LIKE PROTEIN 4"/>
    <property type="match status" value="1"/>
</dbReference>
<dbReference type="EMBL" id="HG996474">
    <property type="protein sequence ID" value="CAG1833883.1"/>
    <property type="molecule type" value="Genomic_DNA"/>
</dbReference>
<gene>
    <name evidence="12" type="ORF">GSMUA_219880.1</name>
</gene>
<keyword evidence="5" id="KW-0805">Transcription regulation</keyword>
<evidence type="ECO:0000256" key="8">
    <source>
        <dbReference type="ARBA" id="ARBA00023242"/>
    </source>
</evidence>
<dbReference type="PANTHER" id="PTHR31251:SF106">
    <property type="entry name" value="SQUAMOSA PROMOTER-BINDING-LIKE PROTEIN 4"/>
    <property type="match status" value="1"/>
</dbReference>
<feature type="region of interest" description="Disordered" evidence="10">
    <location>
        <begin position="55"/>
        <end position="87"/>
    </location>
</feature>
<dbReference type="OrthoDB" id="514967at2759"/>
<organism evidence="13 14">
    <name type="scientific">Musa acuminata subsp. malaccensis</name>
    <name type="common">Wild banana</name>
    <name type="synonym">Musa malaccensis</name>
    <dbReference type="NCBI Taxonomy" id="214687"/>
    <lineage>
        <taxon>Eukaryota</taxon>
        <taxon>Viridiplantae</taxon>
        <taxon>Streptophyta</taxon>
        <taxon>Embryophyta</taxon>
        <taxon>Tracheophyta</taxon>
        <taxon>Spermatophyta</taxon>
        <taxon>Magnoliopsida</taxon>
        <taxon>Liliopsida</taxon>
        <taxon>Zingiberales</taxon>
        <taxon>Musaceae</taxon>
        <taxon>Musa</taxon>
    </lineage>
</organism>
<dbReference type="GO" id="GO:0000976">
    <property type="term" value="F:transcription cis-regulatory region binding"/>
    <property type="evidence" value="ECO:0000318"/>
    <property type="project" value="GO_Central"/>
</dbReference>
<dbReference type="Pfam" id="PF03110">
    <property type="entry name" value="SBP"/>
    <property type="match status" value="1"/>
</dbReference>
<proteinExistence type="predicted"/>
<keyword evidence="6" id="KW-0238">DNA-binding</keyword>
<accession>A0A804KEQ3</accession>
<evidence type="ECO:0000256" key="7">
    <source>
        <dbReference type="ARBA" id="ARBA00023163"/>
    </source>
</evidence>
<dbReference type="InterPro" id="IPR036893">
    <property type="entry name" value="SBP_sf"/>
</dbReference>